<dbReference type="Gene3D" id="2.130.10.30">
    <property type="entry name" value="Regulator of chromosome condensation 1/beta-lactamase-inhibitor protein II"/>
    <property type="match status" value="1"/>
</dbReference>
<dbReference type="InterPro" id="IPR009091">
    <property type="entry name" value="RCC1/BLIP-II"/>
</dbReference>
<sequence>MELYASGFNAWGQLQFHGSESRADPDDLRKFTCVLTGDAIERPRTSLSHTTVVVDGRARTAGYLPRAHAPLWHKDFLSDHMLAEASNGSVAVLDQTGSIRRYQSLDRFPSQDKGHIFPQLPPCKQVVAYETGFAALTHTGQVYTLGDERYSACLGREASPANPADEPGLVTALRDLPTGPIAKIGAGGYILAALTTGNDLYLWGGHPGRKTVPADITDEPTPIDIEEKDIVDVAVGETHIIVLTTEGDVFVIGENGNGQLGLPSKSEESWSRVELGLKDGRRVVGVQAGARNSFLLVHKGAV</sequence>
<organism evidence="2 3">
    <name type="scientific">Phomopsis amygdali</name>
    <name type="common">Fusicoccum amygdali</name>
    <dbReference type="NCBI Taxonomy" id="1214568"/>
    <lineage>
        <taxon>Eukaryota</taxon>
        <taxon>Fungi</taxon>
        <taxon>Dikarya</taxon>
        <taxon>Ascomycota</taxon>
        <taxon>Pezizomycotina</taxon>
        <taxon>Sordariomycetes</taxon>
        <taxon>Sordariomycetidae</taxon>
        <taxon>Diaporthales</taxon>
        <taxon>Diaporthaceae</taxon>
        <taxon>Diaporthe</taxon>
    </lineage>
</organism>
<dbReference type="EMBL" id="JAUJFL010000003">
    <property type="protein sequence ID" value="KAK2607240.1"/>
    <property type="molecule type" value="Genomic_DNA"/>
</dbReference>
<dbReference type="SUPFAM" id="SSF50985">
    <property type="entry name" value="RCC1/BLIP-II"/>
    <property type="match status" value="1"/>
</dbReference>
<comment type="caution">
    <text evidence="2">The sequence shown here is derived from an EMBL/GenBank/DDBJ whole genome shotgun (WGS) entry which is preliminary data.</text>
</comment>
<evidence type="ECO:0000256" key="1">
    <source>
        <dbReference type="PROSITE-ProRule" id="PRU00235"/>
    </source>
</evidence>
<dbReference type="GO" id="GO:0005085">
    <property type="term" value="F:guanyl-nucleotide exchange factor activity"/>
    <property type="evidence" value="ECO:0007669"/>
    <property type="project" value="TreeGrafter"/>
</dbReference>
<dbReference type="PANTHER" id="PTHR45982">
    <property type="entry name" value="REGULATOR OF CHROMOSOME CONDENSATION"/>
    <property type="match status" value="1"/>
</dbReference>
<reference evidence="2" key="1">
    <citation type="submission" date="2023-06" db="EMBL/GenBank/DDBJ databases">
        <authorList>
            <person name="Noh H."/>
        </authorList>
    </citation>
    <scope>NUCLEOTIDE SEQUENCE</scope>
    <source>
        <strain evidence="2">DUCC20226</strain>
    </source>
</reference>
<feature type="repeat" description="RCC1" evidence="1">
    <location>
        <begin position="247"/>
        <end position="299"/>
    </location>
</feature>
<dbReference type="PANTHER" id="PTHR45982:SF1">
    <property type="entry name" value="REGULATOR OF CHROMOSOME CONDENSATION"/>
    <property type="match status" value="1"/>
</dbReference>
<dbReference type="PROSITE" id="PS50012">
    <property type="entry name" value="RCC1_3"/>
    <property type="match status" value="3"/>
</dbReference>
<keyword evidence="3" id="KW-1185">Reference proteome</keyword>
<dbReference type="InterPro" id="IPR000408">
    <property type="entry name" value="Reg_chr_condens"/>
</dbReference>
<dbReference type="AlphaFoldDB" id="A0AAD9W624"/>
<feature type="repeat" description="RCC1" evidence="1">
    <location>
        <begin position="198"/>
        <end position="246"/>
    </location>
</feature>
<evidence type="ECO:0000313" key="2">
    <source>
        <dbReference type="EMBL" id="KAK2607240.1"/>
    </source>
</evidence>
<proteinExistence type="predicted"/>
<dbReference type="Proteomes" id="UP001265746">
    <property type="component" value="Unassembled WGS sequence"/>
</dbReference>
<dbReference type="GO" id="GO:0005737">
    <property type="term" value="C:cytoplasm"/>
    <property type="evidence" value="ECO:0007669"/>
    <property type="project" value="TreeGrafter"/>
</dbReference>
<evidence type="ECO:0000313" key="3">
    <source>
        <dbReference type="Proteomes" id="UP001265746"/>
    </source>
</evidence>
<protein>
    <submittedName>
        <fullName evidence="2">Uncharacterized protein</fullName>
    </submittedName>
</protein>
<accession>A0AAD9W624</accession>
<gene>
    <name evidence="2" type="ORF">N8I77_005933</name>
</gene>
<dbReference type="Pfam" id="PF13540">
    <property type="entry name" value="RCC1_2"/>
    <property type="match status" value="1"/>
</dbReference>
<dbReference type="InterPro" id="IPR051553">
    <property type="entry name" value="Ran_GTPase-activating"/>
</dbReference>
<feature type="repeat" description="RCC1" evidence="1">
    <location>
        <begin position="140"/>
        <end position="197"/>
    </location>
</feature>
<name>A0AAD9W624_PHOAM</name>